<protein>
    <submittedName>
        <fullName evidence="2">Uncharacterized protein</fullName>
    </submittedName>
</protein>
<sequence>MKNKIICNVLLIMSISAYSQVGINTSNPKASLDVVAKLSDPNSPDGFIAPRLTGDELFAKNAIYGMDQLGAIIYVTTAPAAANQINDTKDVKTIGYYYHNGTKWMKMEGSGDPTTDAFVDDPENGMVKIGTTSQGTVRNPLTDFVIKDNGNVGVGVLNPNTKLDIEGNLRIGKVNSASSSNNLSTLVRDNTTGEVKSIISSSGNTFAFNYMTYNLSNVNKDWVNNFDTKISTVDYTLVIVGYSFNQQELISSTTSLGKSFYNPVNVYAFQSNNTWRLSADYNGGASSNNGTWTINCLIINNSSIKSLPQATFNLGGANTGSATNQPVGL</sequence>
<organism evidence="2 3">
    <name type="scientific">Chryseobacterium tructae</name>
    <dbReference type="NCBI Taxonomy" id="1037380"/>
    <lineage>
        <taxon>Bacteria</taxon>
        <taxon>Pseudomonadati</taxon>
        <taxon>Bacteroidota</taxon>
        <taxon>Flavobacteriia</taxon>
        <taxon>Flavobacteriales</taxon>
        <taxon>Weeksellaceae</taxon>
        <taxon>Chryseobacterium group</taxon>
        <taxon>Chryseobacterium</taxon>
    </lineage>
</organism>
<proteinExistence type="predicted"/>
<dbReference type="EMBL" id="JBHRYO010000002">
    <property type="protein sequence ID" value="MFC3756810.1"/>
    <property type="molecule type" value="Genomic_DNA"/>
</dbReference>
<evidence type="ECO:0000256" key="1">
    <source>
        <dbReference type="SAM" id="SignalP"/>
    </source>
</evidence>
<name>A0ABV7XYN6_9FLAO</name>
<dbReference type="Proteomes" id="UP001595735">
    <property type="component" value="Unassembled WGS sequence"/>
</dbReference>
<evidence type="ECO:0000313" key="3">
    <source>
        <dbReference type="Proteomes" id="UP001595735"/>
    </source>
</evidence>
<dbReference type="RefSeq" id="WP_290297547.1">
    <property type="nucleotide sequence ID" value="NZ_JAUFQR010000001.1"/>
</dbReference>
<reference evidence="3" key="1">
    <citation type="journal article" date="2019" name="Int. J. Syst. Evol. Microbiol.">
        <title>The Global Catalogue of Microorganisms (GCM) 10K type strain sequencing project: providing services to taxonomists for standard genome sequencing and annotation.</title>
        <authorList>
            <consortium name="The Broad Institute Genomics Platform"/>
            <consortium name="The Broad Institute Genome Sequencing Center for Infectious Disease"/>
            <person name="Wu L."/>
            <person name="Ma J."/>
        </authorList>
    </citation>
    <scope>NUCLEOTIDE SEQUENCE [LARGE SCALE GENOMIC DNA]</scope>
    <source>
        <strain evidence="3">CECT 7798</strain>
    </source>
</reference>
<evidence type="ECO:0000313" key="2">
    <source>
        <dbReference type="EMBL" id="MFC3756810.1"/>
    </source>
</evidence>
<gene>
    <name evidence="2" type="ORF">ACFONJ_12595</name>
</gene>
<keyword evidence="3" id="KW-1185">Reference proteome</keyword>
<feature type="signal peptide" evidence="1">
    <location>
        <begin position="1"/>
        <end position="19"/>
    </location>
</feature>
<comment type="caution">
    <text evidence="2">The sequence shown here is derived from an EMBL/GenBank/DDBJ whole genome shotgun (WGS) entry which is preliminary data.</text>
</comment>
<keyword evidence="1" id="KW-0732">Signal</keyword>
<accession>A0ABV7XYN6</accession>
<feature type="chain" id="PRO_5045258895" evidence="1">
    <location>
        <begin position="20"/>
        <end position="329"/>
    </location>
</feature>